<evidence type="ECO:0000313" key="2">
    <source>
        <dbReference type="EMBL" id="MFD2170505.1"/>
    </source>
</evidence>
<dbReference type="Pfam" id="PF01965">
    <property type="entry name" value="DJ-1_PfpI"/>
    <property type="match status" value="1"/>
</dbReference>
<dbReference type="InterPro" id="IPR029062">
    <property type="entry name" value="Class_I_gatase-like"/>
</dbReference>
<dbReference type="CDD" id="cd03139">
    <property type="entry name" value="GATase1_PfpI_2"/>
    <property type="match status" value="1"/>
</dbReference>
<dbReference type="PANTHER" id="PTHR43130:SF15">
    <property type="entry name" value="THIJ_PFPI FAMILY PROTEIN (AFU_ORTHOLOGUE AFUA_5G14240)"/>
    <property type="match status" value="1"/>
</dbReference>
<sequence length="196" mass="21512">MIDFNIILFDDFETLDAFGPAEIIGIVPEIYKLDYFSLHGKTVTSSQNIRVTTKPFSDMNPEGVLLIPGGMGTRALVNDADFIHELNTIAHKAAFVLTVCTGSALLAKTGMLDGRPATSNKMAFEWVQSVNTKVDWVKHARWVADGNCYTSSGVSAGMDMTLGFVGDIHGQDIAKRIADDIEYIWNSNKNFDPFAL</sequence>
<dbReference type="RefSeq" id="WP_386046497.1">
    <property type="nucleotide sequence ID" value="NZ_JBHUIO010000005.1"/>
</dbReference>
<organism evidence="2 3">
    <name type="scientific">Tumebacillus lipolyticus</name>
    <dbReference type="NCBI Taxonomy" id="1280370"/>
    <lineage>
        <taxon>Bacteria</taxon>
        <taxon>Bacillati</taxon>
        <taxon>Bacillota</taxon>
        <taxon>Bacilli</taxon>
        <taxon>Bacillales</taxon>
        <taxon>Alicyclobacillaceae</taxon>
        <taxon>Tumebacillus</taxon>
    </lineage>
</organism>
<dbReference type="InterPro" id="IPR052158">
    <property type="entry name" value="INH-QAR"/>
</dbReference>
<dbReference type="Gene3D" id="3.40.50.880">
    <property type="match status" value="1"/>
</dbReference>
<dbReference type="GO" id="GO:0016829">
    <property type="term" value="F:lyase activity"/>
    <property type="evidence" value="ECO:0007669"/>
    <property type="project" value="UniProtKB-KW"/>
</dbReference>
<comment type="caution">
    <text evidence="2">The sequence shown here is derived from an EMBL/GenBank/DDBJ whole genome shotgun (WGS) entry which is preliminary data.</text>
</comment>
<accession>A0ABW4ZY63</accession>
<dbReference type="PANTHER" id="PTHR43130">
    <property type="entry name" value="ARAC-FAMILY TRANSCRIPTIONAL REGULATOR"/>
    <property type="match status" value="1"/>
</dbReference>
<keyword evidence="2" id="KW-0456">Lyase</keyword>
<dbReference type="InterPro" id="IPR002818">
    <property type="entry name" value="DJ-1/PfpI"/>
</dbReference>
<evidence type="ECO:0000259" key="1">
    <source>
        <dbReference type="Pfam" id="PF01965"/>
    </source>
</evidence>
<name>A0ABW4ZY63_9BACL</name>
<proteinExistence type="predicted"/>
<dbReference type="Proteomes" id="UP001597343">
    <property type="component" value="Unassembled WGS sequence"/>
</dbReference>
<dbReference type="SUPFAM" id="SSF52317">
    <property type="entry name" value="Class I glutamine amidotransferase-like"/>
    <property type="match status" value="1"/>
</dbReference>
<gene>
    <name evidence="2" type="ORF">ACFSOY_10875</name>
</gene>
<keyword evidence="3" id="KW-1185">Reference proteome</keyword>
<reference evidence="3" key="1">
    <citation type="journal article" date="2019" name="Int. J. Syst. Evol. Microbiol.">
        <title>The Global Catalogue of Microorganisms (GCM) 10K type strain sequencing project: providing services to taxonomists for standard genome sequencing and annotation.</title>
        <authorList>
            <consortium name="The Broad Institute Genomics Platform"/>
            <consortium name="The Broad Institute Genome Sequencing Center for Infectious Disease"/>
            <person name="Wu L."/>
            <person name="Ma J."/>
        </authorList>
    </citation>
    <scope>NUCLEOTIDE SEQUENCE [LARGE SCALE GENOMIC DNA]</scope>
    <source>
        <strain evidence="3">CGMCC 1.13574</strain>
    </source>
</reference>
<feature type="domain" description="DJ-1/PfpI" evidence="1">
    <location>
        <begin position="6"/>
        <end position="163"/>
    </location>
</feature>
<dbReference type="EMBL" id="JBHUIO010000005">
    <property type="protein sequence ID" value="MFD2170505.1"/>
    <property type="molecule type" value="Genomic_DNA"/>
</dbReference>
<protein>
    <submittedName>
        <fullName evidence="2">DJ-1/PfpI family protein</fullName>
        <ecNumber evidence="2">4.2.1.-</ecNumber>
    </submittedName>
</protein>
<evidence type="ECO:0000313" key="3">
    <source>
        <dbReference type="Proteomes" id="UP001597343"/>
    </source>
</evidence>
<dbReference type="EC" id="4.2.1.-" evidence="2"/>